<evidence type="ECO:0000256" key="1">
    <source>
        <dbReference type="SAM" id="MobiDB-lite"/>
    </source>
</evidence>
<gene>
    <name evidence="2" type="ORF">Cvel_19961</name>
</gene>
<dbReference type="VEuPathDB" id="CryptoDB:Cvel_19961"/>
<accession>A0A0G4G2Y5</accession>
<name>A0A0G4G2Y5_9ALVE</name>
<feature type="region of interest" description="Disordered" evidence="1">
    <location>
        <begin position="79"/>
        <end position="111"/>
    </location>
</feature>
<organism evidence="2">
    <name type="scientific">Chromera velia CCMP2878</name>
    <dbReference type="NCBI Taxonomy" id="1169474"/>
    <lineage>
        <taxon>Eukaryota</taxon>
        <taxon>Sar</taxon>
        <taxon>Alveolata</taxon>
        <taxon>Colpodellida</taxon>
        <taxon>Chromeraceae</taxon>
        <taxon>Chromera</taxon>
    </lineage>
</organism>
<feature type="compositionally biased region" description="Basic and acidic residues" evidence="1">
    <location>
        <begin position="140"/>
        <end position="155"/>
    </location>
</feature>
<reference evidence="2" key="1">
    <citation type="submission" date="2014-11" db="EMBL/GenBank/DDBJ databases">
        <authorList>
            <person name="Otto D Thomas"/>
            <person name="Naeem Raeece"/>
        </authorList>
    </citation>
    <scope>NUCLEOTIDE SEQUENCE</scope>
</reference>
<proteinExistence type="predicted"/>
<sequence>MVSGAFRPFGKWCLKAGNGRVVVLSVSVTPCIVTSPPSFAMTEAGSSVCWRTLVCPGNEGLVGPKAAYFERGRGGDPSSFVPFVPGGRERERGPDGSSLTRRPFVGPGESRPDCHTADFGALSFSWSQMLLRLLPFGSKLKKDRDPPGQGRRETDSDSGAFSSSWGGMSVGSNMVFRSQTVDGMVDLVGGRGYREEVLRQAAERVCGRMSAEDVKRGVRCNVGQAVSVPPTLSSGPALHKQFDNIVHVVAPAWSEVGGNEEEWGGGVRASLMAGWREGVVSALSGGESGGCFVILTTPLIGAGTRGGGVERVCREAADAGIAFIEEEVGVNYRDDSDTVEEDCGGSTQPPRAMVRGCGFCISFALQNEETAKFLSAMIKERLKGKSLFSQEI</sequence>
<protein>
    <recommendedName>
        <fullName evidence="3">Macro domain-containing protein</fullName>
    </recommendedName>
</protein>
<dbReference type="AlphaFoldDB" id="A0A0G4G2Y5"/>
<evidence type="ECO:0008006" key="3">
    <source>
        <dbReference type="Google" id="ProtNLM"/>
    </source>
</evidence>
<dbReference type="EMBL" id="CDMZ01000835">
    <property type="protein sequence ID" value="CEM22421.1"/>
    <property type="molecule type" value="Genomic_DNA"/>
</dbReference>
<dbReference type="InterPro" id="IPR043472">
    <property type="entry name" value="Macro_dom-like"/>
</dbReference>
<evidence type="ECO:0000313" key="2">
    <source>
        <dbReference type="EMBL" id="CEM22421.1"/>
    </source>
</evidence>
<dbReference type="Gene3D" id="3.40.220.10">
    <property type="entry name" value="Leucine Aminopeptidase, subunit E, domain 1"/>
    <property type="match status" value="1"/>
</dbReference>
<feature type="region of interest" description="Disordered" evidence="1">
    <location>
        <begin position="138"/>
        <end position="165"/>
    </location>
</feature>